<dbReference type="GO" id="GO:0043565">
    <property type="term" value="F:sequence-specific DNA binding"/>
    <property type="evidence" value="ECO:0007669"/>
    <property type="project" value="InterPro"/>
</dbReference>
<dbReference type="SUPFAM" id="SSF46689">
    <property type="entry name" value="Homeodomain-like"/>
    <property type="match status" value="2"/>
</dbReference>
<dbReference type="PROSITE" id="PS01124">
    <property type="entry name" value="HTH_ARAC_FAMILY_2"/>
    <property type="match status" value="1"/>
</dbReference>
<evidence type="ECO:0000313" key="6">
    <source>
        <dbReference type="Proteomes" id="UP000564644"/>
    </source>
</evidence>
<dbReference type="InterPro" id="IPR020449">
    <property type="entry name" value="Tscrpt_reg_AraC-type_HTH"/>
</dbReference>
<reference evidence="5 6" key="1">
    <citation type="submission" date="2020-08" db="EMBL/GenBank/DDBJ databases">
        <title>Cohnella phylogeny.</title>
        <authorList>
            <person name="Dunlap C."/>
        </authorList>
    </citation>
    <scope>NUCLEOTIDE SEQUENCE [LARGE SCALE GENOMIC DNA]</scope>
    <source>
        <strain evidence="5 6">CBP 2801</strain>
    </source>
</reference>
<dbReference type="InterPro" id="IPR014710">
    <property type="entry name" value="RmlC-like_jellyroll"/>
</dbReference>
<keyword evidence="3" id="KW-0804">Transcription</keyword>
<dbReference type="Gene3D" id="1.10.10.60">
    <property type="entry name" value="Homeodomain-like"/>
    <property type="match status" value="2"/>
</dbReference>
<dbReference type="InterPro" id="IPR009057">
    <property type="entry name" value="Homeodomain-like_sf"/>
</dbReference>
<dbReference type="AlphaFoldDB" id="A0A7X0SN84"/>
<organism evidence="5 6">
    <name type="scientific">Cohnella zeiphila</name>
    <dbReference type="NCBI Taxonomy" id="2761120"/>
    <lineage>
        <taxon>Bacteria</taxon>
        <taxon>Bacillati</taxon>
        <taxon>Bacillota</taxon>
        <taxon>Bacilli</taxon>
        <taxon>Bacillales</taxon>
        <taxon>Paenibacillaceae</taxon>
        <taxon>Cohnella</taxon>
    </lineage>
</organism>
<dbReference type="InterPro" id="IPR037923">
    <property type="entry name" value="HTH-like"/>
</dbReference>
<protein>
    <submittedName>
        <fullName evidence="5">AraC family transcriptional regulator</fullName>
    </submittedName>
</protein>
<gene>
    <name evidence="5" type="ORF">H7C18_18655</name>
</gene>
<feature type="domain" description="HTH araC/xylS-type" evidence="4">
    <location>
        <begin position="170"/>
        <end position="268"/>
    </location>
</feature>
<dbReference type="SUPFAM" id="SSF51215">
    <property type="entry name" value="Regulatory protein AraC"/>
    <property type="match status" value="1"/>
</dbReference>
<dbReference type="PANTHER" id="PTHR43280">
    <property type="entry name" value="ARAC-FAMILY TRANSCRIPTIONAL REGULATOR"/>
    <property type="match status" value="1"/>
</dbReference>
<evidence type="ECO:0000256" key="2">
    <source>
        <dbReference type="ARBA" id="ARBA00023125"/>
    </source>
</evidence>
<dbReference type="PANTHER" id="PTHR43280:SF2">
    <property type="entry name" value="HTH-TYPE TRANSCRIPTIONAL REGULATOR EXSA"/>
    <property type="match status" value="1"/>
</dbReference>
<dbReference type="Proteomes" id="UP000564644">
    <property type="component" value="Unassembled WGS sequence"/>
</dbReference>
<dbReference type="Pfam" id="PF07883">
    <property type="entry name" value="Cupin_2"/>
    <property type="match status" value="1"/>
</dbReference>
<dbReference type="Pfam" id="PF12833">
    <property type="entry name" value="HTH_18"/>
    <property type="match status" value="1"/>
</dbReference>
<keyword evidence="1" id="KW-0805">Transcription regulation</keyword>
<dbReference type="EMBL" id="JACJVO010000023">
    <property type="protein sequence ID" value="MBB6732941.1"/>
    <property type="molecule type" value="Genomic_DNA"/>
</dbReference>
<keyword evidence="2" id="KW-0238">DNA-binding</keyword>
<dbReference type="CDD" id="cd02208">
    <property type="entry name" value="cupin_RmlC-like"/>
    <property type="match status" value="1"/>
</dbReference>
<dbReference type="SMART" id="SM00342">
    <property type="entry name" value="HTH_ARAC"/>
    <property type="match status" value="1"/>
</dbReference>
<dbReference type="GO" id="GO:0003700">
    <property type="term" value="F:DNA-binding transcription factor activity"/>
    <property type="evidence" value="ECO:0007669"/>
    <property type="project" value="InterPro"/>
</dbReference>
<dbReference type="InterPro" id="IPR013096">
    <property type="entry name" value="Cupin_2"/>
</dbReference>
<dbReference type="Gene3D" id="2.60.120.10">
    <property type="entry name" value="Jelly Rolls"/>
    <property type="match status" value="1"/>
</dbReference>
<dbReference type="RefSeq" id="WP_185130607.1">
    <property type="nucleotide sequence ID" value="NZ_JACJVO010000023.1"/>
</dbReference>
<sequence length="272" mass="31008">MFVKPAAMVGGGVFERERSEPFMMPLHKHDHMSEMYFVEKGEGEFGIDGRTYRAVPGTLMFYQRGVWHEELSTVHPFTGMYIGFRGLELRGLPPCHFVAPEQPPVFQLGEQAASFASRFRRCIAEFDSGEPEARTVASHLLGALLGRLARTVHYRDAEGPAAKPSQMAVMNARRYIEENYAEQITLAKLSRAAYVNEYYLAHLFKQELGVSPIQFLKMYRIEVAKRLLSTSGVSNREISEQVGYQSETTFQNTFKKMTGMTPGEYRRSRLER</sequence>
<evidence type="ECO:0000256" key="1">
    <source>
        <dbReference type="ARBA" id="ARBA00023015"/>
    </source>
</evidence>
<evidence type="ECO:0000259" key="4">
    <source>
        <dbReference type="PROSITE" id="PS01124"/>
    </source>
</evidence>
<name>A0A7X0SN84_9BACL</name>
<evidence type="ECO:0000256" key="3">
    <source>
        <dbReference type="ARBA" id="ARBA00023163"/>
    </source>
</evidence>
<comment type="caution">
    <text evidence="5">The sequence shown here is derived from an EMBL/GenBank/DDBJ whole genome shotgun (WGS) entry which is preliminary data.</text>
</comment>
<proteinExistence type="predicted"/>
<dbReference type="PRINTS" id="PR00032">
    <property type="entry name" value="HTHARAC"/>
</dbReference>
<evidence type="ECO:0000313" key="5">
    <source>
        <dbReference type="EMBL" id="MBB6732941.1"/>
    </source>
</evidence>
<keyword evidence="6" id="KW-1185">Reference proteome</keyword>
<dbReference type="InterPro" id="IPR018060">
    <property type="entry name" value="HTH_AraC"/>
</dbReference>
<accession>A0A7X0SN84</accession>